<evidence type="ECO:0000313" key="5">
    <source>
        <dbReference type="EMBL" id="OXI36840.1"/>
    </source>
</evidence>
<evidence type="ECO:0000256" key="1">
    <source>
        <dbReference type="ARBA" id="ARBA00023015"/>
    </source>
</evidence>
<evidence type="ECO:0000256" key="3">
    <source>
        <dbReference type="ARBA" id="ARBA00023163"/>
    </source>
</evidence>
<keyword evidence="1" id="KW-0805">Transcription regulation</keyword>
<dbReference type="PANTHER" id="PTHR46796">
    <property type="entry name" value="HTH-TYPE TRANSCRIPTIONAL ACTIVATOR RHAS-RELATED"/>
    <property type="match status" value="1"/>
</dbReference>
<dbReference type="PROSITE" id="PS00041">
    <property type="entry name" value="HTH_ARAC_FAMILY_1"/>
    <property type="match status" value="1"/>
</dbReference>
<protein>
    <recommendedName>
        <fullName evidence="4">HTH araC/xylS-type domain-containing protein</fullName>
    </recommendedName>
</protein>
<dbReference type="Pfam" id="PF14525">
    <property type="entry name" value="AraC_binding_2"/>
    <property type="match status" value="1"/>
</dbReference>
<gene>
    <name evidence="5" type="ORF">CFB84_33145</name>
</gene>
<dbReference type="InterPro" id="IPR020449">
    <property type="entry name" value="Tscrpt_reg_AraC-type_HTH"/>
</dbReference>
<sequence length="329" mass="36322">MSTSISRIADNLFQAEHLMLASEDPDAVVRGCAEALRPHQLVLRRRHGRIAARLHHLPMGPLSLSRLLYGGDVTIVPAMPEEDTFIVSIPLGGKASFSYGSSMAPLSRGCGTIVGPYHDFKLDIGASFDQLMLRLDRRRVESVCASMLGKTTFEPVHFNLSLVELPTPWLTLIETAVGLTALDNAHAHPRLFVQIEELLIETLLLAQPHNFSASINANQQRAPAAQIRRAMTYMLEHLGEPVRLSEVARACNVSLRSMQLGFQRDLGVTPAQWLRTQRLERAYESLAFAAPGGTSVTDVALQCGFTHLGEFSTSFKRRYGKKPSEVLNK</sequence>
<dbReference type="InterPro" id="IPR050204">
    <property type="entry name" value="AraC_XylS_family_regulators"/>
</dbReference>
<dbReference type="Gene3D" id="1.10.10.60">
    <property type="entry name" value="Homeodomain-like"/>
    <property type="match status" value="1"/>
</dbReference>
<evidence type="ECO:0000313" key="6">
    <source>
        <dbReference type="Proteomes" id="UP000214600"/>
    </source>
</evidence>
<feature type="domain" description="HTH araC/xylS-type" evidence="4">
    <location>
        <begin position="228"/>
        <end position="329"/>
    </location>
</feature>
<reference evidence="5 6" key="2">
    <citation type="submission" date="2017-08" db="EMBL/GenBank/DDBJ databases">
        <title>WGS of novel Burkholderia cepaca complex species.</title>
        <authorList>
            <person name="Lipuma J."/>
            <person name="Spilker T."/>
        </authorList>
    </citation>
    <scope>NUCLEOTIDE SEQUENCE [LARGE SCALE GENOMIC DNA]</scope>
    <source>
        <strain evidence="5 6">AU17325</strain>
    </source>
</reference>
<evidence type="ECO:0000256" key="2">
    <source>
        <dbReference type="ARBA" id="ARBA00023125"/>
    </source>
</evidence>
<dbReference type="PRINTS" id="PR00032">
    <property type="entry name" value="HTHARAC"/>
</dbReference>
<dbReference type="Pfam" id="PF12833">
    <property type="entry name" value="HTH_18"/>
    <property type="match status" value="1"/>
</dbReference>
<dbReference type="Proteomes" id="UP000214600">
    <property type="component" value="Unassembled WGS sequence"/>
</dbReference>
<name>A0A228I335_9BURK</name>
<dbReference type="RefSeq" id="WP_089453512.1">
    <property type="nucleotide sequence ID" value="NZ_NKFA01000020.1"/>
</dbReference>
<dbReference type="AlphaFoldDB" id="A0A228I335"/>
<comment type="caution">
    <text evidence="5">The sequence shown here is derived from an EMBL/GenBank/DDBJ whole genome shotgun (WGS) entry which is preliminary data.</text>
</comment>
<dbReference type="SMART" id="SM00342">
    <property type="entry name" value="HTH_ARAC"/>
    <property type="match status" value="1"/>
</dbReference>
<accession>A0A228I335</accession>
<organism evidence="5 6">
    <name type="scientific">Burkholderia aenigmatica</name>
    <dbReference type="NCBI Taxonomy" id="2015348"/>
    <lineage>
        <taxon>Bacteria</taxon>
        <taxon>Pseudomonadati</taxon>
        <taxon>Pseudomonadota</taxon>
        <taxon>Betaproteobacteria</taxon>
        <taxon>Burkholderiales</taxon>
        <taxon>Burkholderiaceae</taxon>
        <taxon>Burkholderia</taxon>
        <taxon>Burkholderia cepacia complex</taxon>
    </lineage>
</organism>
<keyword evidence="3" id="KW-0804">Transcription</keyword>
<dbReference type="InterPro" id="IPR035418">
    <property type="entry name" value="AraC-bd_2"/>
</dbReference>
<reference evidence="6" key="1">
    <citation type="submission" date="2017-06" db="EMBL/GenBank/DDBJ databases">
        <authorList>
            <person name="LiPuma J."/>
            <person name="Spilker T."/>
        </authorList>
    </citation>
    <scope>NUCLEOTIDE SEQUENCE [LARGE SCALE GENOMIC DNA]</scope>
    <source>
        <strain evidence="6">AU17325</strain>
    </source>
</reference>
<dbReference type="InterPro" id="IPR018062">
    <property type="entry name" value="HTH_AraC-typ_CS"/>
</dbReference>
<dbReference type="EMBL" id="NKFA01000020">
    <property type="protein sequence ID" value="OXI36840.1"/>
    <property type="molecule type" value="Genomic_DNA"/>
</dbReference>
<dbReference type="GO" id="GO:0043565">
    <property type="term" value="F:sequence-specific DNA binding"/>
    <property type="evidence" value="ECO:0007669"/>
    <property type="project" value="InterPro"/>
</dbReference>
<dbReference type="InterPro" id="IPR018060">
    <property type="entry name" value="HTH_AraC"/>
</dbReference>
<dbReference type="PROSITE" id="PS01124">
    <property type="entry name" value="HTH_ARAC_FAMILY_2"/>
    <property type="match status" value="1"/>
</dbReference>
<dbReference type="GO" id="GO:0003700">
    <property type="term" value="F:DNA-binding transcription factor activity"/>
    <property type="evidence" value="ECO:0007669"/>
    <property type="project" value="InterPro"/>
</dbReference>
<proteinExistence type="predicted"/>
<dbReference type="InterPro" id="IPR009057">
    <property type="entry name" value="Homeodomain-like_sf"/>
</dbReference>
<keyword evidence="2" id="KW-0238">DNA-binding</keyword>
<dbReference type="OrthoDB" id="185346at2"/>
<dbReference type="SUPFAM" id="SSF46689">
    <property type="entry name" value="Homeodomain-like"/>
    <property type="match status" value="2"/>
</dbReference>
<evidence type="ECO:0000259" key="4">
    <source>
        <dbReference type="PROSITE" id="PS01124"/>
    </source>
</evidence>